<reference evidence="2 3" key="1">
    <citation type="submission" date="2018-11" db="EMBL/GenBank/DDBJ databases">
        <authorList>
            <person name="Kleinhagauer T."/>
            <person name="Glaeser S.P."/>
            <person name="Spergser J."/>
            <person name="Ruckert C."/>
            <person name="Kaempfer P."/>
            <person name="Busse H.-J."/>
        </authorList>
    </citation>
    <scope>NUCLEOTIDE SEQUENCE [LARGE SCALE GENOMIC DNA]</scope>
    <source>
        <strain evidence="2 3">W8</strain>
    </source>
</reference>
<accession>A0A3G6IYD0</accession>
<sequence length="172" mass="19103">MLNSRTNVRQTHSRCWGTPKLLPQVLAFEAMNSYTNMRSHTTPIPTPPVVRFGSSALIGTGVAMLTTGLPRGVQVIAMVIFVGVGIMLIFSHPYRREIRAFLEARNLHYTPKFTQILPLFMVWLALMLAPILAPLPIIGSIGCGLVIFGWMYLVFPHVDGTRALAFAEKQKP</sequence>
<protein>
    <submittedName>
        <fullName evidence="2">Uncharacterized protein</fullName>
    </submittedName>
</protein>
<gene>
    <name evidence="2" type="ORF">CGERO_02275</name>
</gene>
<evidence type="ECO:0000256" key="1">
    <source>
        <dbReference type="SAM" id="Phobius"/>
    </source>
</evidence>
<dbReference type="AlphaFoldDB" id="A0A3G6IYD0"/>
<feature type="transmembrane region" description="Helical" evidence="1">
    <location>
        <begin position="137"/>
        <end position="155"/>
    </location>
</feature>
<keyword evidence="1" id="KW-0472">Membrane</keyword>
<dbReference type="Proteomes" id="UP000271587">
    <property type="component" value="Chromosome"/>
</dbReference>
<organism evidence="2 3">
    <name type="scientific">Corynebacterium gerontici</name>
    <dbReference type="NCBI Taxonomy" id="2079234"/>
    <lineage>
        <taxon>Bacteria</taxon>
        <taxon>Bacillati</taxon>
        <taxon>Actinomycetota</taxon>
        <taxon>Actinomycetes</taxon>
        <taxon>Mycobacteriales</taxon>
        <taxon>Corynebacteriaceae</taxon>
        <taxon>Corynebacterium</taxon>
    </lineage>
</organism>
<proteinExistence type="predicted"/>
<feature type="transmembrane region" description="Helical" evidence="1">
    <location>
        <begin position="72"/>
        <end position="92"/>
    </location>
</feature>
<keyword evidence="3" id="KW-1185">Reference proteome</keyword>
<keyword evidence="1" id="KW-1133">Transmembrane helix</keyword>
<keyword evidence="1" id="KW-0812">Transmembrane</keyword>
<name>A0A3G6IYD0_9CORY</name>
<evidence type="ECO:0000313" key="2">
    <source>
        <dbReference type="EMBL" id="AZA10779.1"/>
    </source>
</evidence>
<dbReference type="EMBL" id="CP033897">
    <property type="protein sequence ID" value="AZA10779.1"/>
    <property type="molecule type" value="Genomic_DNA"/>
</dbReference>
<dbReference type="KEGG" id="cgk:CGERO_02275"/>
<feature type="transmembrane region" description="Helical" evidence="1">
    <location>
        <begin position="113"/>
        <end position="131"/>
    </location>
</feature>
<evidence type="ECO:0000313" key="3">
    <source>
        <dbReference type="Proteomes" id="UP000271587"/>
    </source>
</evidence>